<feature type="transmembrane region" description="Helical" evidence="9">
    <location>
        <begin position="964"/>
        <end position="985"/>
    </location>
</feature>
<keyword evidence="2 9" id="KW-0813">Transport</keyword>
<dbReference type="HAMAP" id="MF_01463_B">
    <property type="entry name" value="SecD_B"/>
    <property type="match status" value="1"/>
</dbReference>
<dbReference type="NCBIfam" id="TIGR00916">
    <property type="entry name" value="2A0604s01"/>
    <property type="match status" value="1"/>
</dbReference>
<dbReference type="InterPro" id="IPR055344">
    <property type="entry name" value="SecD_SecF_C_bact"/>
</dbReference>
<dbReference type="Proteomes" id="UP000317909">
    <property type="component" value="Chromosome"/>
</dbReference>
<comment type="subunit">
    <text evidence="9">Forms a complex with SecF. Part of the essential Sec protein translocation apparatus which comprises SecA, SecYEG and auxiliary proteins SecDF. Other proteins may also be involved.</text>
</comment>
<dbReference type="InterPro" id="IPR054384">
    <property type="entry name" value="SecDF_P1_head"/>
</dbReference>
<dbReference type="InterPro" id="IPR005665">
    <property type="entry name" value="SecF_bac"/>
</dbReference>
<feature type="compositionally biased region" description="Low complexity" evidence="11">
    <location>
        <begin position="43"/>
        <end position="59"/>
    </location>
</feature>
<evidence type="ECO:0000259" key="13">
    <source>
        <dbReference type="Pfam" id="PF02355"/>
    </source>
</evidence>
<organism evidence="15 16">
    <name type="scientific">Lacipirellula limnantheis</name>
    <dbReference type="NCBI Taxonomy" id="2528024"/>
    <lineage>
        <taxon>Bacteria</taxon>
        <taxon>Pseudomonadati</taxon>
        <taxon>Planctomycetota</taxon>
        <taxon>Planctomycetia</taxon>
        <taxon>Pirellulales</taxon>
        <taxon>Lacipirellulaceae</taxon>
        <taxon>Lacipirellula</taxon>
    </lineage>
</organism>
<keyword evidence="16" id="KW-1185">Reference proteome</keyword>
<dbReference type="Pfam" id="PF02355">
    <property type="entry name" value="SecD_SecF_C"/>
    <property type="match status" value="2"/>
</dbReference>
<feature type="transmembrane region" description="Helical" evidence="9">
    <location>
        <begin position="104"/>
        <end position="121"/>
    </location>
</feature>
<dbReference type="PRINTS" id="PR01755">
    <property type="entry name" value="SECFTRNLCASE"/>
</dbReference>
<reference evidence="15 16" key="1">
    <citation type="submission" date="2019-02" db="EMBL/GenBank/DDBJ databases">
        <title>Deep-cultivation of Planctomycetes and their phenomic and genomic characterization uncovers novel biology.</title>
        <authorList>
            <person name="Wiegand S."/>
            <person name="Jogler M."/>
            <person name="Boedeker C."/>
            <person name="Pinto D."/>
            <person name="Vollmers J."/>
            <person name="Rivas-Marin E."/>
            <person name="Kohn T."/>
            <person name="Peeters S.H."/>
            <person name="Heuer A."/>
            <person name="Rast P."/>
            <person name="Oberbeckmann S."/>
            <person name="Bunk B."/>
            <person name="Jeske O."/>
            <person name="Meyerdierks A."/>
            <person name="Storesund J.E."/>
            <person name="Kallscheuer N."/>
            <person name="Luecker S."/>
            <person name="Lage O.M."/>
            <person name="Pohl T."/>
            <person name="Merkel B.J."/>
            <person name="Hornburger P."/>
            <person name="Mueller R.-W."/>
            <person name="Bruemmer F."/>
            <person name="Labrenz M."/>
            <person name="Spormann A.M."/>
            <person name="Op den Camp H."/>
            <person name="Overmann J."/>
            <person name="Amann R."/>
            <person name="Jetten M.S.M."/>
            <person name="Mascher T."/>
            <person name="Medema M.H."/>
            <person name="Devos D.P."/>
            <person name="Kaster A.-K."/>
            <person name="Ovreas L."/>
            <person name="Rohde M."/>
            <person name="Galperin M.Y."/>
            <person name="Jogler C."/>
        </authorList>
    </citation>
    <scope>NUCLEOTIDE SEQUENCE [LARGE SCALE GENOMIC DNA]</scope>
    <source>
        <strain evidence="15 16">I41</strain>
    </source>
</reference>
<evidence type="ECO:0000256" key="6">
    <source>
        <dbReference type="ARBA" id="ARBA00022989"/>
    </source>
</evidence>
<evidence type="ECO:0000256" key="7">
    <source>
        <dbReference type="ARBA" id="ARBA00023010"/>
    </source>
</evidence>
<dbReference type="FunFam" id="1.20.1640.10:FF:000004">
    <property type="entry name" value="Protein translocase subunit SecD"/>
    <property type="match status" value="1"/>
</dbReference>
<keyword evidence="6 9" id="KW-1133">Transmembrane helix</keyword>
<evidence type="ECO:0000256" key="12">
    <source>
        <dbReference type="SAM" id="SignalP"/>
    </source>
</evidence>
<dbReference type="KEGG" id="llh:I41_41870"/>
<comment type="subunit">
    <text evidence="10">Forms a complex with SecD. Part of the essential Sec protein translocation apparatus which comprises SecA, SecYEG and auxiliary proteins SecDF. Other proteins may also be involved.</text>
</comment>
<feature type="signal peptide" evidence="12">
    <location>
        <begin position="1"/>
        <end position="38"/>
    </location>
</feature>
<comment type="similarity">
    <text evidence="10">Belongs to the SecD/SecF family. SecF subfamily.</text>
</comment>
<feature type="compositionally biased region" description="Low complexity" evidence="11">
    <location>
        <begin position="841"/>
        <end position="854"/>
    </location>
</feature>
<dbReference type="RefSeq" id="WP_145434688.1">
    <property type="nucleotide sequence ID" value="NZ_CP036339.1"/>
</dbReference>
<evidence type="ECO:0000256" key="4">
    <source>
        <dbReference type="ARBA" id="ARBA00022692"/>
    </source>
</evidence>
<feature type="chain" id="PRO_5021987365" description="Multifunctional fusion protein" evidence="12">
    <location>
        <begin position="39"/>
        <end position="1154"/>
    </location>
</feature>
<feature type="transmembrane region" description="Helical" evidence="9">
    <location>
        <begin position="991"/>
        <end position="1013"/>
    </location>
</feature>
<comment type="function">
    <text evidence="9">Part of the Sec protein translocase complex. Interacts with the SecYEG preprotein conducting channel. SecDF uses the proton motive force (PMF) to complete protein translocation after the ATP-dependent function of SecA.</text>
</comment>
<comment type="similarity">
    <text evidence="9">Belongs to the SecD/SecF family. SecD subfamily.</text>
</comment>
<accession>A0A517U2Y6</accession>
<feature type="transmembrane region" description="Helical" evidence="9">
    <location>
        <begin position="577"/>
        <end position="600"/>
    </location>
</feature>
<evidence type="ECO:0000256" key="11">
    <source>
        <dbReference type="SAM" id="MobiDB-lite"/>
    </source>
</evidence>
<keyword evidence="3 9" id="KW-1003">Cell membrane</keyword>
<dbReference type="InterPro" id="IPR005791">
    <property type="entry name" value="SecD"/>
</dbReference>
<evidence type="ECO:0000256" key="9">
    <source>
        <dbReference type="HAMAP-Rule" id="MF_01463"/>
    </source>
</evidence>
<feature type="transmembrane region" description="Helical" evidence="9">
    <location>
        <begin position="503"/>
        <end position="523"/>
    </location>
</feature>
<evidence type="ECO:0000256" key="5">
    <source>
        <dbReference type="ARBA" id="ARBA00022927"/>
    </source>
</evidence>
<dbReference type="Gene3D" id="3.30.1360.200">
    <property type="match status" value="1"/>
</dbReference>
<feature type="transmembrane region" description="Helical" evidence="9">
    <location>
        <begin position="477"/>
        <end position="497"/>
    </location>
</feature>
<dbReference type="InterPro" id="IPR022645">
    <property type="entry name" value="SecD/SecF_bac"/>
</dbReference>
<keyword evidence="4 9" id="KW-0812">Transmembrane</keyword>
<dbReference type="PANTHER" id="PTHR30081:SF1">
    <property type="entry name" value="PROTEIN TRANSLOCASE SUBUNIT SECD"/>
    <property type="match status" value="1"/>
</dbReference>
<dbReference type="NCBIfam" id="TIGR00966">
    <property type="entry name" value="transloc_SecF"/>
    <property type="match status" value="1"/>
</dbReference>
<dbReference type="SUPFAM" id="SSF82866">
    <property type="entry name" value="Multidrug efflux transporter AcrB transmembrane domain"/>
    <property type="match status" value="2"/>
</dbReference>
<comment type="subcellular location">
    <subcellularLocation>
        <location evidence="1 9">Cell membrane</location>
        <topology evidence="1 9">Multi-pass membrane protein</topology>
    </subcellularLocation>
</comment>
<feature type="transmembrane region" description="Helical" evidence="9">
    <location>
        <begin position="1111"/>
        <end position="1131"/>
    </location>
</feature>
<dbReference type="PANTHER" id="PTHR30081">
    <property type="entry name" value="PROTEIN-EXPORT MEMBRANE PROTEIN SEC"/>
    <property type="match status" value="1"/>
</dbReference>
<proteinExistence type="inferred from homology"/>
<feature type="transmembrane region" description="Helical" evidence="9">
    <location>
        <begin position="455"/>
        <end position="472"/>
    </location>
</feature>
<dbReference type="InterPro" id="IPR048634">
    <property type="entry name" value="SecD_SecF_C"/>
</dbReference>
<feature type="compositionally biased region" description="Acidic residues" evidence="11">
    <location>
        <begin position="163"/>
        <end position="181"/>
    </location>
</feature>
<evidence type="ECO:0000256" key="8">
    <source>
        <dbReference type="ARBA" id="ARBA00023136"/>
    </source>
</evidence>
<feature type="domain" description="Protein export membrane protein SecD/SecF C-terminal" evidence="13">
    <location>
        <begin position="953"/>
        <end position="1140"/>
    </location>
</feature>
<dbReference type="EMBL" id="CP036339">
    <property type="protein sequence ID" value="QDT74981.1"/>
    <property type="molecule type" value="Genomic_DNA"/>
</dbReference>
<dbReference type="GO" id="GO:0065002">
    <property type="term" value="P:intracellular protein transmembrane transport"/>
    <property type="evidence" value="ECO:0007669"/>
    <property type="project" value="UniProtKB-UniRule"/>
</dbReference>
<evidence type="ECO:0000256" key="2">
    <source>
        <dbReference type="ARBA" id="ARBA00022448"/>
    </source>
</evidence>
<feature type="transmembrane region" description="Helical" evidence="9">
    <location>
        <begin position="74"/>
        <end position="92"/>
    </location>
</feature>
<feature type="domain" description="Protein export membrane protein SecD/SecF C-terminal" evidence="13">
    <location>
        <begin position="436"/>
        <end position="597"/>
    </location>
</feature>
<protein>
    <recommendedName>
        <fullName evidence="9 10">Multifunctional fusion protein</fullName>
    </recommendedName>
    <domain>
        <recommendedName>
            <fullName evidence="9">Protein translocase subunit SecD</fullName>
        </recommendedName>
    </domain>
    <domain>
        <recommendedName>
            <fullName evidence="10">Protein-export membrane protein SecF</fullName>
        </recommendedName>
    </domain>
</protein>
<evidence type="ECO:0000256" key="10">
    <source>
        <dbReference type="HAMAP-Rule" id="MF_01464"/>
    </source>
</evidence>
<sequence length="1154" mass="122578" precursor="true">MEFQSPVRHASPSFQKLRGALALTVVLASAYFAAPSWAQTPTAPAPAQAPAAATTTSAAGGEDQGLNPTAVRNVLIVIALFVVPIVIGNILAKSLKMPDYGWKFAVAIGTLAAAAVVVALGEIKLGPDLSGGITLIYEIEKREGSEQAAPVEAPPLNEKEMAAEDAELEEEGAEEVAEDEKDPAAEKEGFASLNRSDTMAALIKALIERVDPAGTKEVSIKKFGDDQIEIIIPKAEKAELEAIERRIYTAGVLEFRITASRQFDQHRAIIELAEALPANQNIIRIDGKEVARWVEFDEKQFGSAEQAAGTLVVRTTSKVPQALVLTNDGLNVTGEYLRSASPDVDQTGRPAVTFIFNSQGAFRFERLTRAHQPAPSGAKYNLGILLDNRLLSAPNLNAVISDRGIIEGLDDQAEVDFLVGILNAGSLPAALNKVPISRAQISPTLGQLTIEKGKQALIISLALVALFMVVYYKKAGLISWLGLAANMLLILGSMVLIKAAFTLPGLAGLVLTVGMSVDANVLIYERIRDELKKGAALRMAIRNGFNRASQTIIDSNVTNLITGVVIYKIAPDSVKGFGVTLVLGILMSVFTAVFLTRILFDVAERRGWLKNMSMREFIGETHIDFVGWRFASIAASLVVIAIGLVAVFSRGQDLFDIDFTGGSSVTIVFDDDKKTPYAEVYETLEKTPLGSANLSLVEVGDDNTRYTVTTINDDVVSVENILKEAFGDKLKKYQVDIEEVKAFTPGEQTSALPWTKSPSTFLGLGIASPLSYVTLLQPAVTDGESVPPAEKESVTADPAPAEAGSPPAEPPAVAEDTAQPAEAAPASTAESADGKADDAKAAAPAATDAAASSAPVVDPFEGGASATLKFAADKDGDVSGVTHDTLEQMISDALAKAGKADVMFAVTNEDYREGSNRPMEEWQVSIALPPAEAQAIFEQLAQETNTLPVFPLSSKIGGRVAGQMATSAIAAMILCLIGIIAYVWFRFHGVIYGIAAVAALIHDVLVTLGFVALSSYFVNGAGSLSSALLIDKFQINLTLVAAFLTIIGYSLNDTIVIFDRIREVKGKSPRLTKEIINLAVNQTLARTILTSFTTLTSVIVLYIFGGAGIHAFAFALLVGFIAGCYSTIYIANPVLLWLAERFEGGAETVTSKAA</sequence>
<evidence type="ECO:0000256" key="3">
    <source>
        <dbReference type="ARBA" id="ARBA00022475"/>
    </source>
</evidence>
<dbReference type="Pfam" id="PF22599">
    <property type="entry name" value="SecDF_P1_head"/>
    <property type="match status" value="1"/>
</dbReference>
<feature type="transmembrane region" description="Helical" evidence="9">
    <location>
        <begin position="1033"/>
        <end position="1051"/>
    </location>
</feature>
<dbReference type="GO" id="GO:0005886">
    <property type="term" value="C:plasma membrane"/>
    <property type="evidence" value="ECO:0007669"/>
    <property type="project" value="UniProtKB-SubCell"/>
</dbReference>
<gene>
    <name evidence="10" type="primary">secF</name>
    <name evidence="9" type="synonym">secD</name>
    <name evidence="15" type="ORF">I41_41870</name>
</gene>
<dbReference type="NCBIfam" id="TIGR01129">
    <property type="entry name" value="secD"/>
    <property type="match status" value="1"/>
</dbReference>
<dbReference type="Gene3D" id="1.20.1640.10">
    <property type="entry name" value="Multidrug efflux transporter AcrB transmembrane domain"/>
    <property type="match status" value="2"/>
</dbReference>
<feature type="transmembrane region" description="Helical" evidence="9">
    <location>
        <begin position="1084"/>
        <end position="1104"/>
    </location>
</feature>
<feature type="compositionally biased region" description="Low complexity" evidence="11">
    <location>
        <begin position="796"/>
        <end position="831"/>
    </location>
</feature>
<evidence type="ECO:0000259" key="14">
    <source>
        <dbReference type="Pfam" id="PF22599"/>
    </source>
</evidence>
<dbReference type="AlphaFoldDB" id="A0A517U2Y6"/>
<dbReference type="GO" id="GO:0015450">
    <property type="term" value="F:protein-transporting ATPase activity"/>
    <property type="evidence" value="ECO:0007669"/>
    <property type="project" value="InterPro"/>
</dbReference>
<dbReference type="InterPro" id="IPR022813">
    <property type="entry name" value="SecD/SecF_arch_bac"/>
</dbReference>
<keyword evidence="7 9" id="KW-0811">Translocation</keyword>
<evidence type="ECO:0000313" key="15">
    <source>
        <dbReference type="EMBL" id="QDT74981.1"/>
    </source>
</evidence>
<evidence type="ECO:0000256" key="1">
    <source>
        <dbReference type="ARBA" id="ARBA00004651"/>
    </source>
</evidence>
<keyword evidence="8 9" id="KW-0472">Membrane</keyword>
<feature type="domain" description="SecDF P1 head subdomain" evidence="14">
    <location>
        <begin position="322"/>
        <end position="429"/>
    </location>
</feature>
<dbReference type="OrthoDB" id="9805019at2"/>
<evidence type="ECO:0000313" key="16">
    <source>
        <dbReference type="Proteomes" id="UP000317909"/>
    </source>
</evidence>
<dbReference type="GO" id="GO:0043952">
    <property type="term" value="P:protein transport by the Sec complex"/>
    <property type="evidence" value="ECO:0007669"/>
    <property type="project" value="UniProtKB-UniRule"/>
</dbReference>
<dbReference type="GO" id="GO:0006605">
    <property type="term" value="P:protein targeting"/>
    <property type="evidence" value="ECO:0007669"/>
    <property type="project" value="UniProtKB-UniRule"/>
</dbReference>
<keyword evidence="5 9" id="KW-0653">Protein transport</keyword>
<dbReference type="HAMAP" id="MF_01464_B">
    <property type="entry name" value="SecF_B"/>
    <property type="match status" value="1"/>
</dbReference>
<comment type="caution">
    <text evidence="9">Lacks conserved residue(s) required for the propagation of feature annotation.</text>
</comment>
<dbReference type="Gene3D" id="3.30.70.3400">
    <property type="match status" value="1"/>
</dbReference>
<feature type="transmembrane region" description="Helical" evidence="9">
    <location>
        <begin position="626"/>
        <end position="648"/>
    </location>
</feature>
<feature type="region of interest" description="Disordered" evidence="11">
    <location>
        <begin position="43"/>
        <end position="64"/>
    </location>
</feature>
<feature type="region of interest" description="Disordered" evidence="11">
    <location>
        <begin position="782"/>
        <end position="857"/>
    </location>
</feature>
<name>A0A517U2Y6_9BACT</name>
<keyword evidence="12" id="KW-0732">Signal</keyword>
<feature type="region of interest" description="Disordered" evidence="11">
    <location>
        <begin position="144"/>
        <end position="190"/>
    </location>
</feature>